<gene>
    <name evidence="8" type="primary">raiA</name>
    <name evidence="5" type="synonym">hpf</name>
    <name evidence="8" type="ORF">ENV82_02870</name>
</gene>
<dbReference type="Pfam" id="PF02482">
    <property type="entry name" value="Ribosomal_S30AE"/>
    <property type="match status" value="1"/>
</dbReference>
<reference evidence="8" key="1">
    <citation type="journal article" date="2020" name="mSystems">
        <title>Genome- and Community-Level Interaction Insights into Carbon Utilization and Element Cycling Functions of Hydrothermarchaeota in Hydrothermal Sediment.</title>
        <authorList>
            <person name="Zhou Z."/>
            <person name="Liu Y."/>
            <person name="Xu W."/>
            <person name="Pan J."/>
            <person name="Luo Z.H."/>
            <person name="Li M."/>
        </authorList>
    </citation>
    <scope>NUCLEOTIDE SEQUENCE [LARGE SCALE GENOMIC DNA]</scope>
    <source>
        <strain evidence="8">SpSt-794</strain>
    </source>
</reference>
<dbReference type="PANTHER" id="PTHR33231:SF1">
    <property type="entry name" value="30S RIBOSOMAL PROTEIN"/>
    <property type="match status" value="1"/>
</dbReference>
<proteinExistence type="inferred from homology"/>
<evidence type="ECO:0000256" key="4">
    <source>
        <dbReference type="ARBA" id="ARBA00041148"/>
    </source>
</evidence>
<dbReference type="InterPro" id="IPR036567">
    <property type="entry name" value="RHF-like"/>
</dbReference>
<comment type="caution">
    <text evidence="8">The sequence shown here is derived from an EMBL/GenBank/DDBJ whole genome shotgun (WGS) entry which is preliminary data.</text>
</comment>
<accession>A0A7C4XTT6</accession>
<evidence type="ECO:0000259" key="7">
    <source>
        <dbReference type="Pfam" id="PF16321"/>
    </source>
</evidence>
<dbReference type="InterPro" id="IPR003489">
    <property type="entry name" value="RHF/RaiA"/>
</dbReference>
<keyword evidence="1 5" id="KW-0963">Cytoplasm</keyword>
<dbReference type="PANTHER" id="PTHR33231">
    <property type="entry name" value="30S RIBOSOMAL PROTEIN"/>
    <property type="match status" value="1"/>
</dbReference>
<dbReference type="HAMAP" id="MF_00839">
    <property type="entry name" value="HPF"/>
    <property type="match status" value="1"/>
</dbReference>
<organism evidence="8">
    <name type="scientific">Caldisericum exile</name>
    <dbReference type="NCBI Taxonomy" id="693075"/>
    <lineage>
        <taxon>Bacteria</taxon>
        <taxon>Pseudomonadati</taxon>
        <taxon>Caldisericota/Cryosericota group</taxon>
        <taxon>Caldisericota</taxon>
        <taxon>Caldisericia</taxon>
        <taxon>Caldisericales</taxon>
        <taxon>Caldisericaceae</taxon>
        <taxon>Caldisericum</taxon>
    </lineage>
</organism>
<dbReference type="FunFam" id="3.30.505.50:FF:000001">
    <property type="entry name" value="Ribosome hibernation promoting factor"/>
    <property type="match status" value="1"/>
</dbReference>
<keyword evidence="2 5" id="KW-0810">Translation regulation</keyword>
<dbReference type="SUPFAM" id="SSF69754">
    <property type="entry name" value="Ribosome binding protein Y (YfiA homologue)"/>
    <property type="match status" value="1"/>
</dbReference>
<dbReference type="GO" id="GO:0043024">
    <property type="term" value="F:ribosomal small subunit binding"/>
    <property type="evidence" value="ECO:0007669"/>
    <property type="project" value="TreeGrafter"/>
</dbReference>
<dbReference type="InterPro" id="IPR050574">
    <property type="entry name" value="HPF/YfiA_ribosome-assoc"/>
</dbReference>
<dbReference type="Gene3D" id="3.30.505.50">
    <property type="entry name" value="Sigma 54 modulation/S30EA ribosomal protein, C-terminal domain"/>
    <property type="match status" value="1"/>
</dbReference>
<dbReference type="InterPro" id="IPR038416">
    <property type="entry name" value="Ribosom_S30AE_C_sf"/>
</dbReference>
<name>A0A7C4XTT6_9BACT</name>
<evidence type="ECO:0000256" key="1">
    <source>
        <dbReference type="ARBA" id="ARBA00022490"/>
    </source>
</evidence>
<feature type="domain" description="Sigma 54 modulation/S30EA ribosomal protein C-terminal" evidence="7">
    <location>
        <begin position="118"/>
        <end position="171"/>
    </location>
</feature>
<dbReference type="Pfam" id="PF16321">
    <property type="entry name" value="Ribosom_S30AE_C"/>
    <property type="match status" value="1"/>
</dbReference>
<dbReference type="AlphaFoldDB" id="A0A7C4XTT6"/>
<comment type="subunit">
    <text evidence="3">Associates exclusively with 100S ribosomes, which are dimers of 70S ribosomes.</text>
</comment>
<comment type="function">
    <text evidence="5">Required for dimerization of active 70S ribosomes into 100S ribosomes in stationary phase; 100S ribosomes are translationally inactive and sometimes present during exponential growth.</text>
</comment>
<dbReference type="GO" id="GO:0045900">
    <property type="term" value="P:negative regulation of translational elongation"/>
    <property type="evidence" value="ECO:0007669"/>
    <property type="project" value="TreeGrafter"/>
</dbReference>
<evidence type="ECO:0000256" key="3">
    <source>
        <dbReference type="ARBA" id="ARBA00038695"/>
    </source>
</evidence>
<dbReference type="EMBL" id="DTHV01000091">
    <property type="protein sequence ID" value="HGW60357.1"/>
    <property type="molecule type" value="Genomic_DNA"/>
</dbReference>
<dbReference type="InterPro" id="IPR032528">
    <property type="entry name" value="Ribosom_S30AE_C"/>
</dbReference>
<evidence type="ECO:0000256" key="2">
    <source>
        <dbReference type="ARBA" id="ARBA00022845"/>
    </source>
</evidence>
<dbReference type="GO" id="GO:0022627">
    <property type="term" value="C:cytosolic small ribosomal subunit"/>
    <property type="evidence" value="ECO:0007669"/>
    <property type="project" value="TreeGrafter"/>
</dbReference>
<dbReference type="Gene3D" id="3.30.160.100">
    <property type="entry name" value="Ribosome hibernation promotion factor-like"/>
    <property type="match status" value="1"/>
</dbReference>
<comment type="subunit">
    <text evidence="5">Interacts with 100S ribosomes.</text>
</comment>
<comment type="subcellular location">
    <subcellularLocation>
        <location evidence="5">Cytoplasm</location>
    </subcellularLocation>
</comment>
<feature type="coiled-coil region" evidence="6">
    <location>
        <begin position="72"/>
        <end position="99"/>
    </location>
</feature>
<comment type="similarity">
    <text evidence="5">Belongs to the HPF/YfiA ribosome-associated protein family. Long HPF subfamily.</text>
</comment>
<dbReference type="NCBIfam" id="TIGR00741">
    <property type="entry name" value="yfiA"/>
    <property type="match status" value="1"/>
</dbReference>
<keyword evidence="6" id="KW-0175">Coiled coil</keyword>
<dbReference type="InterPro" id="IPR034694">
    <property type="entry name" value="HPF_long/plastid"/>
</dbReference>
<sequence>MEITIVAKGVEKLPDYLSEEIKKKIGKVEKYFNNIQQGNVVVSRTRGIFEVEATVYASQRIVRAVGKGDIIDEALDDVVDKLEVQIKKLRDRLKGEKRVSKEEVFQGTGEAVEEEPLQKIKRVKTFPVKPMSIEEAMLQIELLGHDFFIFRDEETNEINVLYRRKDGNYGLIKPQ</sequence>
<evidence type="ECO:0000256" key="6">
    <source>
        <dbReference type="SAM" id="Coils"/>
    </source>
</evidence>
<evidence type="ECO:0000313" key="8">
    <source>
        <dbReference type="EMBL" id="HGW60357.1"/>
    </source>
</evidence>
<protein>
    <recommendedName>
        <fullName evidence="4 5">Ribosome hibernation promoting factor</fullName>
        <shortName evidence="5">HPF</shortName>
    </recommendedName>
</protein>
<evidence type="ECO:0000256" key="5">
    <source>
        <dbReference type="HAMAP-Rule" id="MF_00839"/>
    </source>
</evidence>